<protein>
    <submittedName>
        <fullName evidence="1">Uncharacterized protein</fullName>
    </submittedName>
</protein>
<gene>
    <name evidence="1" type="ORF">UT39_C0002G0095</name>
</gene>
<evidence type="ECO:0000313" key="2">
    <source>
        <dbReference type="Proteomes" id="UP000034246"/>
    </source>
</evidence>
<reference evidence="1 2" key="1">
    <citation type="journal article" date="2015" name="Nature">
        <title>rRNA introns, odd ribosomes, and small enigmatic genomes across a large radiation of phyla.</title>
        <authorList>
            <person name="Brown C.T."/>
            <person name="Hug L.A."/>
            <person name="Thomas B.C."/>
            <person name="Sharon I."/>
            <person name="Castelle C.J."/>
            <person name="Singh A."/>
            <person name="Wilkins M.J."/>
            <person name="Williams K.H."/>
            <person name="Banfield J.F."/>
        </authorList>
    </citation>
    <scope>NUCLEOTIDE SEQUENCE [LARGE SCALE GENOMIC DNA]</scope>
</reference>
<evidence type="ECO:0000313" key="1">
    <source>
        <dbReference type="EMBL" id="KKR11914.1"/>
    </source>
</evidence>
<accession>A0A0G0N6U3</accession>
<dbReference type="Proteomes" id="UP000034246">
    <property type="component" value="Unassembled WGS sequence"/>
</dbReference>
<organism evidence="1 2">
    <name type="scientific">Candidatus Woesebacteria bacterium GW2011_GWA1_39_21</name>
    <dbReference type="NCBI Taxonomy" id="1618550"/>
    <lineage>
        <taxon>Bacteria</taxon>
        <taxon>Candidatus Woeseibacteriota</taxon>
    </lineage>
</organism>
<dbReference type="AlphaFoldDB" id="A0A0G0N6U3"/>
<sequence length="86" mass="9701">MNNPATHSLREILQYAYALRASIGPTEKVANEKDIKALGGQVKFPKLRRKQINEALKVRFPESYYYAVETGVVPQIGDHTKGIERS</sequence>
<proteinExistence type="predicted"/>
<dbReference type="STRING" id="1618550.UT39_C0002G0095"/>
<comment type="caution">
    <text evidence="1">The sequence shown here is derived from an EMBL/GenBank/DDBJ whole genome shotgun (WGS) entry which is preliminary data.</text>
</comment>
<name>A0A0G0N6U3_9BACT</name>
<dbReference type="EMBL" id="LBWP01000002">
    <property type="protein sequence ID" value="KKR11914.1"/>
    <property type="molecule type" value="Genomic_DNA"/>
</dbReference>